<evidence type="ECO:0000256" key="1">
    <source>
        <dbReference type="SAM" id="MobiDB-lite"/>
    </source>
</evidence>
<gene>
    <name evidence="3" type="ORF">RhiirA4_407092</name>
</gene>
<name>A0A2I1GWR0_9GLOM</name>
<dbReference type="PANTHER" id="PTHR23138">
    <property type="entry name" value="RAN BINDING PROTEIN"/>
    <property type="match status" value="1"/>
</dbReference>
<dbReference type="SUPFAM" id="SSF50729">
    <property type="entry name" value="PH domain-like"/>
    <property type="match status" value="1"/>
</dbReference>
<dbReference type="InterPro" id="IPR011993">
    <property type="entry name" value="PH-like_dom_sf"/>
</dbReference>
<evidence type="ECO:0000313" key="3">
    <source>
        <dbReference type="EMBL" id="PKY51055.1"/>
    </source>
</evidence>
<reference evidence="3 4" key="1">
    <citation type="submission" date="2015-10" db="EMBL/GenBank/DDBJ databases">
        <title>Genome analyses suggest a sexual origin of heterokaryosis in a supposedly ancient asexual fungus.</title>
        <authorList>
            <person name="Ropars J."/>
            <person name="Sedzielewska K."/>
            <person name="Noel J."/>
            <person name="Charron P."/>
            <person name="Farinelli L."/>
            <person name="Marton T."/>
            <person name="Kruger M."/>
            <person name="Pelin A."/>
            <person name="Brachmann A."/>
            <person name="Corradi N."/>
        </authorList>
    </citation>
    <scope>NUCLEOTIDE SEQUENCE [LARGE SCALE GENOMIC DNA]</scope>
    <source>
        <strain evidence="3 4">A4</strain>
    </source>
</reference>
<comment type="caution">
    <text evidence="3">The sequence shown here is derived from an EMBL/GenBank/DDBJ whole genome shotgun (WGS) entry which is preliminary data.</text>
</comment>
<dbReference type="Pfam" id="PF00638">
    <property type="entry name" value="Ran_BP1"/>
    <property type="match status" value="1"/>
</dbReference>
<accession>A0A2I1GWR0</accession>
<proteinExistence type="predicted"/>
<feature type="domain" description="RanBD1" evidence="2">
    <location>
        <begin position="32"/>
        <end position="168"/>
    </location>
</feature>
<dbReference type="VEuPathDB" id="FungiDB:RhiirFUN_013485"/>
<feature type="region of interest" description="Disordered" evidence="1">
    <location>
        <begin position="1"/>
        <end position="30"/>
    </location>
</feature>
<dbReference type="Gene3D" id="2.30.29.30">
    <property type="entry name" value="Pleckstrin-homology domain (PH domain)/Phosphotyrosine-binding domain (PTB)"/>
    <property type="match status" value="1"/>
</dbReference>
<dbReference type="CDD" id="cd13179">
    <property type="entry name" value="RanBD_RanBP1"/>
    <property type="match status" value="1"/>
</dbReference>
<evidence type="ECO:0000313" key="4">
    <source>
        <dbReference type="Proteomes" id="UP000234323"/>
    </source>
</evidence>
<dbReference type="GO" id="GO:0005643">
    <property type="term" value="C:nuclear pore"/>
    <property type="evidence" value="ECO:0007669"/>
    <property type="project" value="TreeGrafter"/>
</dbReference>
<dbReference type="GO" id="GO:0005737">
    <property type="term" value="C:cytoplasm"/>
    <property type="evidence" value="ECO:0007669"/>
    <property type="project" value="TreeGrafter"/>
</dbReference>
<sequence length="235" mass="27715">MADTADTENKQVVTESSRGTEEEDVVPSPDIHFEPLVSLDEVEVKTFEEDEDVLFKMRAKLFRFDKPLKEWKERGTGDVRFLQHKETKKIRLVMRRDKTHKVCANHYITSEMQLSPNVGSDRSWVWNVNADVSDGEPKAETLAIRFANIENANSFKEKFYEMQKMNIEIKEAKKNETPKKDDEKNNVKDEKDKKDETDEKKQKDEKDEKDEKEKLLKYVYFIQIKPIKLLLLNIQ</sequence>
<dbReference type="GO" id="GO:0005096">
    <property type="term" value="F:GTPase activator activity"/>
    <property type="evidence" value="ECO:0007669"/>
    <property type="project" value="TreeGrafter"/>
</dbReference>
<dbReference type="PROSITE" id="PS50196">
    <property type="entry name" value="RANBD1"/>
    <property type="match status" value="1"/>
</dbReference>
<feature type="region of interest" description="Disordered" evidence="1">
    <location>
        <begin position="171"/>
        <end position="211"/>
    </location>
</feature>
<dbReference type="GO" id="GO:0006913">
    <property type="term" value="P:nucleocytoplasmic transport"/>
    <property type="evidence" value="ECO:0007669"/>
    <property type="project" value="InterPro"/>
</dbReference>
<dbReference type="EMBL" id="LLXI01000961">
    <property type="protein sequence ID" value="PKY51055.1"/>
    <property type="molecule type" value="Genomic_DNA"/>
</dbReference>
<dbReference type="VEuPathDB" id="FungiDB:RhiirA1_428446"/>
<dbReference type="SMART" id="SM00160">
    <property type="entry name" value="RanBD"/>
    <property type="match status" value="1"/>
</dbReference>
<dbReference type="InterPro" id="IPR045255">
    <property type="entry name" value="RanBP1-like"/>
</dbReference>
<dbReference type="FunFam" id="2.30.29.30:FF:000312">
    <property type="entry name" value="Ran binding protein 1"/>
    <property type="match status" value="1"/>
</dbReference>
<dbReference type="AlphaFoldDB" id="A0A2I1GWR0"/>
<dbReference type="Proteomes" id="UP000234323">
    <property type="component" value="Unassembled WGS sequence"/>
</dbReference>
<dbReference type="PANTHER" id="PTHR23138:SF87">
    <property type="entry name" value="E3 SUMO-PROTEIN LIGASE RANBP2"/>
    <property type="match status" value="1"/>
</dbReference>
<keyword evidence="4" id="KW-1185">Reference proteome</keyword>
<dbReference type="InterPro" id="IPR045256">
    <property type="entry name" value="RanBP1_RanBD"/>
</dbReference>
<dbReference type="VEuPathDB" id="FungiDB:FUN_016742"/>
<protein>
    <recommendedName>
        <fullName evidence="2">RanBD1 domain-containing protein</fullName>
    </recommendedName>
</protein>
<evidence type="ECO:0000259" key="2">
    <source>
        <dbReference type="PROSITE" id="PS50196"/>
    </source>
</evidence>
<organism evidence="3 4">
    <name type="scientific">Rhizophagus irregularis</name>
    <dbReference type="NCBI Taxonomy" id="588596"/>
    <lineage>
        <taxon>Eukaryota</taxon>
        <taxon>Fungi</taxon>
        <taxon>Fungi incertae sedis</taxon>
        <taxon>Mucoromycota</taxon>
        <taxon>Glomeromycotina</taxon>
        <taxon>Glomeromycetes</taxon>
        <taxon>Glomerales</taxon>
        <taxon>Glomeraceae</taxon>
        <taxon>Rhizophagus</taxon>
    </lineage>
</organism>
<dbReference type="InterPro" id="IPR000156">
    <property type="entry name" value="Ran_bind_dom"/>
</dbReference>